<evidence type="ECO:0000256" key="1">
    <source>
        <dbReference type="SAM" id="MobiDB-lite"/>
    </source>
</evidence>
<evidence type="ECO:0000313" key="3">
    <source>
        <dbReference type="Proteomes" id="UP001055172"/>
    </source>
</evidence>
<name>A0AA37GNQ2_9PEZI</name>
<proteinExistence type="predicted"/>
<feature type="region of interest" description="Disordered" evidence="1">
    <location>
        <begin position="72"/>
        <end position="91"/>
    </location>
</feature>
<dbReference type="Proteomes" id="UP001055172">
    <property type="component" value="Unassembled WGS sequence"/>
</dbReference>
<gene>
    <name evidence="2" type="ORF">ColLi_07158</name>
</gene>
<dbReference type="AlphaFoldDB" id="A0AA37GNQ2"/>
<sequence>MNPMAILQRSAIRVKAAGVGSTENVDSISWAPRAEAQLNASNPMGSLRFEGLGVGRIRQRCGGCPMMRGGNSWRGSVTSATLDPRRADAGG</sequence>
<comment type="caution">
    <text evidence="2">The sequence shown here is derived from an EMBL/GenBank/DDBJ whole genome shotgun (WGS) entry which is preliminary data.</text>
</comment>
<dbReference type="EMBL" id="BPPX01000014">
    <property type="protein sequence ID" value="GJC84320.1"/>
    <property type="molecule type" value="Genomic_DNA"/>
</dbReference>
<keyword evidence="3" id="KW-1185">Reference proteome</keyword>
<evidence type="ECO:0000313" key="2">
    <source>
        <dbReference type="EMBL" id="GJC84320.1"/>
    </source>
</evidence>
<reference evidence="2 3" key="1">
    <citation type="submission" date="2021-07" db="EMBL/GenBank/DDBJ databases">
        <title>Genome data of Colletotrichum spaethianum.</title>
        <authorList>
            <person name="Utami Y.D."/>
            <person name="Hiruma K."/>
        </authorList>
    </citation>
    <scope>NUCLEOTIDE SEQUENCE [LARGE SCALE GENOMIC DNA]</scope>
    <source>
        <strain evidence="2 3">MAFF 242679</strain>
    </source>
</reference>
<accession>A0AA37GNQ2</accession>
<organism evidence="2 3">
    <name type="scientific">Colletotrichum liriopes</name>
    <dbReference type="NCBI Taxonomy" id="708192"/>
    <lineage>
        <taxon>Eukaryota</taxon>
        <taxon>Fungi</taxon>
        <taxon>Dikarya</taxon>
        <taxon>Ascomycota</taxon>
        <taxon>Pezizomycotina</taxon>
        <taxon>Sordariomycetes</taxon>
        <taxon>Hypocreomycetidae</taxon>
        <taxon>Glomerellales</taxon>
        <taxon>Glomerellaceae</taxon>
        <taxon>Colletotrichum</taxon>
        <taxon>Colletotrichum spaethianum species complex</taxon>
    </lineage>
</organism>
<protein>
    <submittedName>
        <fullName evidence="2">Uncharacterized protein</fullName>
    </submittedName>
</protein>